<feature type="transmembrane region" description="Helical" evidence="1">
    <location>
        <begin position="7"/>
        <end position="28"/>
    </location>
</feature>
<feature type="transmembrane region" description="Helical" evidence="1">
    <location>
        <begin position="349"/>
        <end position="370"/>
    </location>
</feature>
<dbReference type="EMBL" id="VSSQ01020016">
    <property type="protein sequence ID" value="MPM64555.1"/>
    <property type="molecule type" value="Genomic_DNA"/>
</dbReference>
<feature type="transmembrane region" description="Helical" evidence="1">
    <location>
        <begin position="132"/>
        <end position="150"/>
    </location>
</feature>
<evidence type="ECO:0000256" key="1">
    <source>
        <dbReference type="SAM" id="Phobius"/>
    </source>
</evidence>
<feature type="transmembrane region" description="Helical" evidence="1">
    <location>
        <begin position="247"/>
        <end position="265"/>
    </location>
</feature>
<feature type="transmembrane region" description="Helical" evidence="1">
    <location>
        <begin position="198"/>
        <end position="215"/>
    </location>
</feature>
<dbReference type="PANTHER" id="PTHR37422">
    <property type="entry name" value="TEICHURONIC ACID BIOSYNTHESIS PROTEIN TUAE"/>
    <property type="match status" value="1"/>
</dbReference>
<dbReference type="AlphaFoldDB" id="A0A645BGQ1"/>
<feature type="transmembrane region" description="Helical" evidence="1">
    <location>
        <begin position="170"/>
        <end position="186"/>
    </location>
</feature>
<feature type="transmembrane region" description="Helical" evidence="1">
    <location>
        <begin position="382"/>
        <end position="402"/>
    </location>
</feature>
<keyword evidence="1" id="KW-1133">Transmembrane helix</keyword>
<organism evidence="2">
    <name type="scientific">bioreactor metagenome</name>
    <dbReference type="NCBI Taxonomy" id="1076179"/>
    <lineage>
        <taxon>unclassified sequences</taxon>
        <taxon>metagenomes</taxon>
        <taxon>ecological metagenomes</taxon>
    </lineage>
</organism>
<gene>
    <name evidence="2" type="ORF">SDC9_111442</name>
</gene>
<feature type="transmembrane region" description="Helical" evidence="1">
    <location>
        <begin position="75"/>
        <end position="92"/>
    </location>
</feature>
<evidence type="ECO:0008006" key="3">
    <source>
        <dbReference type="Google" id="ProtNLM"/>
    </source>
</evidence>
<evidence type="ECO:0000313" key="2">
    <source>
        <dbReference type="EMBL" id="MPM64555.1"/>
    </source>
</evidence>
<keyword evidence="1" id="KW-0812">Transmembrane</keyword>
<dbReference type="InterPro" id="IPR051533">
    <property type="entry name" value="WaaL-like"/>
</dbReference>
<name>A0A645BGQ1_9ZZZZ</name>
<keyword evidence="1" id="KW-0472">Membrane</keyword>
<feature type="transmembrane region" description="Helical" evidence="1">
    <location>
        <begin position="40"/>
        <end position="63"/>
    </location>
</feature>
<sequence>MTFRVKNLIYFMLFVFLTIPNSIPFLNFFRLYIKIGSNSIYIYDLIFIILIIFSIIKVYINNFKISSRLIKKTEYIYFIWLALLFLYFLVGLKYNAFNYVFNDIRNLIYFIGFIVFIILFDEKKDLKVTMKICVLASIIYSIINIFVFLFKDNLFYAILEQTQWVGANRLSFININLVFLIIPIYFNRNKIFKENRWYNLSGIAMISLIICIIVGKNLTLGAITAFLIICNIIVSGKLKLRINISKIHLLTSFFVILVAVFIFVMKPDLIDYVYELVGEYSEKIERVMSGGFDNLNSWRSRQITNEYAFYTFKEKKMGYGLGKTFATYIQNGDLANINHMYVDSTVHTIMVKMGVIGVIIYFTLYISYLIECFRLNKNTLSLSFAFSYLGIGFLMISTSHPFRNCYVITIMSLVVLINRQIKLYEEYEFNEE</sequence>
<reference evidence="2" key="1">
    <citation type="submission" date="2019-08" db="EMBL/GenBank/DDBJ databases">
        <authorList>
            <person name="Kucharzyk K."/>
            <person name="Murdoch R.W."/>
            <person name="Higgins S."/>
            <person name="Loffler F."/>
        </authorList>
    </citation>
    <scope>NUCLEOTIDE SEQUENCE</scope>
</reference>
<protein>
    <recommendedName>
        <fullName evidence="3">O-antigen ligase</fullName>
    </recommendedName>
</protein>
<accession>A0A645BGQ1</accession>
<feature type="transmembrane region" description="Helical" evidence="1">
    <location>
        <begin position="104"/>
        <end position="120"/>
    </location>
</feature>
<dbReference type="PANTHER" id="PTHR37422:SF17">
    <property type="entry name" value="O-ANTIGEN LIGASE"/>
    <property type="match status" value="1"/>
</dbReference>
<feature type="transmembrane region" description="Helical" evidence="1">
    <location>
        <begin position="221"/>
        <end position="240"/>
    </location>
</feature>
<comment type="caution">
    <text evidence="2">The sequence shown here is derived from an EMBL/GenBank/DDBJ whole genome shotgun (WGS) entry which is preliminary data.</text>
</comment>
<proteinExistence type="predicted"/>